<evidence type="ECO:0000313" key="14">
    <source>
        <dbReference type="Proteomes" id="UP000711407"/>
    </source>
</evidence>
<name>A0A921JI67_9BACT</name>
<accession>A0A921JI67</accession>
<comment type="catalytic activity">
    <reaction evidence="7">
        <text>GDP-alpha-D-perosamine + 2-oxoglutarate = GDP-4-dehydro-alpha-D-rhamnose + L-glutamate</text>
        <dbReference type="Rhea" id="RHEA:36779"/>
        <dbReference type="ChEBI" id="CHEBI:16810"/>
        <dbReference type="ChEBI" id="CHEBI:29985"/>
        <dbReference type="ChEBI" id="CHEBI:57964"/>
        <dbReference type="ChEBI" id="CHEBI:73996"/>
        <dbReference type="EC" id="2.6.1.102"/>
    </reaction>
</comment>
<dbReference type="InterPro" id="IPR000653">
    <property type="entry name" value="DegT/StrS_aminotransferase"/>
</dbReference>
<gene>
    <name evidence="13" type="ORF">K8V47_02750</name>
</gene>
<dbReference type="GO" id="GO:0000271">
    <property type="term" value="P:polysaccharide biosynthetic process"/>
    <property type="evidence" value="ECO:0007669"/>
    <property type="project" value="TreeGrafter"/>
</dbReference>
<evidence type="ECO:0000256" key="11">
    <source>
        <dbReference type="PIRSR" id="PIRSR000390-2"/>
    </source>
</evidence>
<comment type="similarity">
    <text evidence="6 12">Belongs to the DegT/DnrJ/EryC1 family.</text>
</comment>
<dbReference type="CDD" id="cd00616">
    <property type="entry name" value="AHBA_syn"/>
    <property type="match status" value="1"/>
</dbReference>
<feature type="modified residue" description="N6-(pyridoxal phosphate)lysine" evidence="11">
    <location>
        <position position="191"/>
    </location>
</feature>
<comment type="caution">
    <text evidence="13">The sequence shown here is derived from an EMBL/GenBank/DDBJ whole genome shotgun (WGS) entry which is preliminary data.</text>
</comment>
<feature type="active site" description="Proton acceptor" evidence="10">
    <location>
        <position position="191"/>
    </location>
</feature>
<evidence type="ECO:0000256" key="5">
    <source>
        <dbReference type="ARBA" id="ARBA00022898"/>
    </source>
</evidence>
<evidence type="ECO:0000256" key="1">
    <source>
        <dbReference type="ARBA" id="ARBA00001933"/>
    </source>
</evidence>
<protein>
    <recommendedName>
        <fullName evidence="9">GDP-perosamine synthase</fullName>
        <ecNumber evidence="8">2.6.1.102</ecNumber>
    </recommendedName>
</protein>
<evidence type="ECO:0000256" key="12">
    <source>
        <dbReference type="RuleBase" id="RU004508"/>
    </source>
</evidence>
<dbReference type="InterPro" id="IPR015422">
    <property type="entry name" value="PyrdxlP-dep_Trfase_small"/>
</dbReference>
<sequence length="378" mass="41654">MDEKIMLSLPHMGGNELKWVNKAFEDNWVVPLGPNVDEFEHLLCEYLGYGHVVALSSGTAAIHLGLVMLGVTKGDEVICQSLTFSASANPIIYCGATPVFVDSEKDTWNMDADLLEEAILDRISKTGKAPKAIIVVHLYGMPAKMDEIMSVAERYGIPVLEDAAEGLGSTFNGRKAGTLGDYGALSFNGNKIITTSGGGALICPTAAYAQKVKFYATQSRENRPYYYHKELGYNYRMSNICAGIGCGQMEVLADRVSRRRKIHGLYTSLLADIDGVTVHENPNRAYSSNFWLSTLQIDPATGVTPEELRQHLLDKQIEGRLLWRPMHMQPFYADAPSYLNGVSEKLFDNGFCLPSGSILTDSQIKKVADEIHRLFASK</sequence>
<dbReference type="Proteomes" id="UP000711407">
    <property type="component" value="Unassembled WGS sequence"/>
</dbReference>
<dbReference type="PANTHER" id="PTHR30244">
    <property type="entry name" value="TRANSAMINASE"/>
    <property type="match status" value="1"/>
</dbReference>
<dbReference type="InterPro" id="IPR015424">
    <property type="entry name" value="PyrdxlP-dep_Trfase"/>
</dbReference>
<dbReference type="AlphaFoldDB" id="A0A921JI67"/>
<evidence type="ECO:0000313" key="13">
    <source>
        <dbReference type="EMBL" id="HJE38669.1"/>
    </source>
</evidence>
<evidence type="ECO:0000256" key="9">
    <source>
        <dbReference type="ARBA" id="ARBA00074221"/>
    </source>
</evidence>
<evidence type="ECO:0000256" key="3">
    <source>
        <dbReference type="ARBA" id="ARBA00022576"/>
    </source>
</evidence>
<dbReference type="InterPro" id="IPR015421">
    <property type="entry name" value="PyrdxlP-dep_Trfase_major"/>
</dbReference>
<dbReference type="EC" id="2.6.1.102" evidence="8"/>
<reference evidence="13" key="2">
    <citation type="submission" date="2021-09" db="EMBL/GenBank/DDBJ databases">
        <authorList>
            <person name="Gilroy R."/>
        </authorList>
    </citation>
    <scope>NUCLEOTIDE SEQUENCE</scope>
    <source>
        <strain evidence="13">4100</strain>
    </source>
</reference>
<keyword evidence="5 11" id="KW-0663">Pyridoxal phosphate</keyword>
<comment type="cofactor">
    <cofactor evidence="1">
        <name>pyridoxal 5'-phosphate</name>
        <dbReference type="ChEBI" id="CHEBI:597326"/>
    </cofactor>
</comment>
<evidence type="ECO:0000256" key="6">
    <source>
        <dbReference type="ARBA" id="ARBA00037999"/>
    </source>
</evidence>
<organism evidence="13 14">
    <name type="scientific">Candidatus Amulumruptor caecigallinarius</name>
    <dbReference type="NCBI Taxonomy" id="2109911"/>
    <lineage>
        <taxon>Bacteria</taxon>
        <taxon>Pseudomonadati</taxon>
        <taxon>Bacteroidota</taxon>
        <taxon>Bacteroidia</taxon>
        <taxon>Bacteroidales</taxon>
        <taxon>Muribaculaceae</taxon>
        <taxon>Candidatus Amulumruptor</taxon>
    </lineage>
</organism>
<keyword evidence="4" id="KW-0808">Transferase</keyword>
<dbReference type="EMBL" id="DYXT01000017">
    <property type="protein sequence ID" value="HJE38669.1"/>
    <property type="molecule type" value="Genomic_DNA"/>
</dbReference>
<keyword evidence="3 13" id="KW-0032">Aminotransferase</keyword>
<evidence type="ECO:0000256" key="8">
    <source>
        <dbReference type="ARBA" id="ARBA00066317"/>
    </source>
</evidence>
<dbReference type="GO" id="GO:0102933">
    <property type="term" value="F:GDP-4-dehydro-6-deoxy-D-mannose-4-aminotransferase activity"/>
    <property type="evidence" value="ECO:0007669"/>
    <property type="project" value="UniProtKB-EC"/>
</dbReference>
<dbReference type="Pfam" id="PF01041">
    <property type="entry name" value="DegT_DnrJ_EryC1"/>
    <property type="match status" value="1"/>
</dbReference>
<dbReference type="SUPFAM" id="SSF53383">
    <property type="entry name" value="PLP-dependent transferases"/>
    <property type="match status" value="1"/>
</dbReference>
<comment type="pathway">
    <text evidence="2">Bacterial outer membrane biogenesis; LPS O-antigen biosynthesis.</text>
</comment>
<proteinExistence type="inferred from homology"/>
<dbReference type="GO" id="GO:0030170">
    <property type="term" value="F:pyridoxal phosphate binding"/>
    <property type="evidence" value="ECO:0007669"/>
    <property type="project" value="TreeGrafter"/>
</dbReference>
<dbReference type="PANTHER" id="PTHR30244:SF34">
    <property type="entry name" value="DTDP-4-AMINO-4,6-DIDEOXYGALACTOSE TRANSAMINASE"/>
    <property type="match status" value="1"/>
</dbReference>
<evidence type="ECO:0000256" key="10">
    <source>
        <dbReference type="PIRSR" id="PIRSR000390-1"/>
    </source>
</evidence>
<dbReference type="FunFam" id="3.40.640.10:FF:000090">
    <property type="entry name" value="Pyridoxal phosphate-dependent aminotransferase"/>
    <property type="match status" value="1"/>
</dbReference>
<dbReference type="PIRSF" id="PIRSF000390">
    <property type="entry name" value="PLP_StrS"/>
    <property type="match status" value="1"/>
</dbReference>
<evidence type="ECO:0000256" key="7">
    <source>
        <dbReference type="ARBA" id="ARBA00051587"/>
    </source>
</evidence>
<reference evidence="13" key="1">
    <citation type="journal article" date="2021" name="PeerJ">
        <title>Extensive microbial diversity within the chicken gut microbiome revealed by metagenomics and culture.</title>
        <authorList>
            <person name="Gilroy R."/>
            <person name="Ravi A."/>
            <person name="Getino M."/>
            <person name="Pursley I."/>
            <person name="Horton D.L."/>
            <person name="Alikhan N.F."/>
            <person name="Baker D."/>
            <person name="Gharbi K."/>
            <person name="Hall N."/>
            <person name="Watson M."/>
            <person name="Adriaenssens E.M."/>
            <person name="Foster-Nyarko E."/>
            <person name="Jarju S."/>
            <person name="Secka A."/>
            <person name="Antonio M."/>
            <person name="Oren A."/>
            <person name="Chaudhuri R.R."/>
            <person name="La Ragione R."/>
            <person name="Hildebrand F."/>
            <person name="Pallen M.J."/>
        </authorList>
    </citation>
    <scope>NUCLEOTIDE SEQUENCE</scope>
    <source>
        <strain evidence="13">4100</strain>
    </source>
</reference>
<dbReference type="Gene3D" id="3.40.640.10">
    <property type="entry name" value="Type I PLP-dependent aspartate aminotransferase-like (Major domain)"/>
    <property type="match status" value="1"/>
</dbReference>
<evidence type="ECO:0000256" key="4">
    <source>
        <dbReference type="ARBA" id="ARBA00022679"/>
    </source>
</evidence>
<evidence type="ECO:0000256" key="2">
    <source>
        <dbReference type="ARBA" id="ARBA00005125"/>
    </source>
</evidence>
<dbReference type="Gene3D" id="3.90.1150.10">
    <property type="entry name" value="Aspartate Aminotransferase, domain 1"/>
    <property type="match status" value="1"/>
</dbReference>